<dbReference type="GO" id="GO:0003677">
    <property type="term" value="F:DNA binding"/>
    <property type="evidence" value="ECO:0007669"/>
    <property type="project" value="UniProtKB-KW"/>
</dbReference>
<dbReference type="InterPro" id="IPR011711">
    <property type="entry name" value="GntR_C"/>
</dbReference>
<dbReference type="Pfam" id="PF01613">
    <property type="entry name" value="Flavin_Reduct"/>
    <property type="match status" value="1"/>
</dbReference>
<gene>
    <name evidence="9" type="ORF">GCM10017600_47740</name>
</gene>
<feature type="domain" description="GntR C-terminal" evidence="7">
    <location>
        <begin position="212"/>
        <end position="333"/>
    </location>
</feature>
<evidence type="ECO:0000256" key="5">
    <source>
        <dbReference type="ARBA" id="ARBA00023163"/>
    </source>
</evidence>
<feature type="compositionally biased region" description="Low complexity" evidence="6">
    <location>
        <begin position="345"/>
        <end position="357"/>
    </location>
</feature>
<evidence type="ECO:0000256" key="4">
    <source>
        <dbReference type="ARBA" id="ARBA00023125"/>
    </source>
</evidence>
<reference evidence="9" key="2">
    <citation type="submission" date="2023-01" db="EMBL/GenBank/DDBJ databases">
        <authorList>
            <person name="Sun Q."/>
            <person name="Evtushenko L."/>
        </authorList>
    </citation>
    <scope>NUCLEOTIDE SEQUENCE</scope>
    <source>
        <strain evidence="9">VKM Ac-2007</strain>
    </source>
</reference>
<evidence type="ECO:0000256" key="6">
    <source>
        <dbReference type="SAM" id="MobiDB-lite"/>
    </source>
</evidence>
<protein>
    <recommendedName>
        <fullName evidence="11">Flavin reductase</fullName>
    </recommendedName>
</protein>
<dbReference type="Proteomes" id="UP001143474">
    <property type="component" value="Unassembled WGS sequence"/>
</dbReference>
<sequence>MNARTDTASDTVPDPVATANSFRHAAGRFASGVTVVTTRNGDHLYGITATSFVSLSMSPLLVAVSINAHSPFLDEVNSAGCFAVNVLASDQREVSQYFSTRGRGKAEGAFPGVATGTELTGAPVVSGCLSWFDTRLHAILLGGDHQILIGEVVAAGGTDSGADLAAGRPLLYWAGGYRRLDPDDAGTPATGIEAFADALSARLHEDGLSPSELIEAQHALEPAAAELAAFRRSPEGLAALREAIEGSRVAASVPERFTEESVRFHAALGAAGGNPAIAASLQSLARSRHAHYSTGTNPQATRRTLEAHQEIYDAIAAGDAVRAREAMTAHLAVVSRRLCCPAEPAAVPSTAQTASTTPAPPTKES</sequence>
<comment type="caution">
    <text evidence="9">The sequence shown here is derived from an EMBL/GenBank/DDBJ whole genome shotgun (WGS) entry which is preliminary data.</text>
</comment>
<name>A0A9W6MEQ1_9ACTN</name>
<keyword evidence="2" id="KW-0560">Oxidoreductase</keyword>
<dbReference type="EMBL" id="BSEV01000011">
    <property type="protein sequence ID" value="GLK11367.1"/>
    <property type="molecule type" value="Genomic_DNA"/>
</dbReference>
<dbReference type="InterPro" id="IPR050268">
    <property type="entry name" value="NADH-dep_flavin_reductase"/>
</dbReference>
<evidence type="ECO:0000256" key="2">
    <source>
        <dbReference type="ARBA" id="ARBA00023002"/>
    </source>
</evidence>
<dbReference type="SMART" id="SM00895">
    <property type="entry name" value="FCD"/>
    <property type="match status" value="1"/>
</dbReference>
<keyword evidence="3" id="KW-0805">Transcription regulation</keyword>
<dbReference type="PANTHER" id="PTHR30466:SF11">
    <property type="entry name" value="FLAVIN-DEPENDENT MONOOXYGENASE, REDUCTASE SUBUNIT HSAB"/>
    <property type="match status" value="1"/>
</dbReference>
<keyword evidence="5" id="KW-0804">Transcription</keyword>
<keyword evidence="4" id="KW-0238">DNA-binding</keyword>
<dbReference type="InterPro" id="IPR012349">
    <property type="entry name" value="Split_barrel_FMN-bd"/>
</dbReference>
<dbReference type="InterPro" id="IPR002563">
    <property type="entry name" value="Flavin_Rdtase-like_dom"/>
</dbReference>
<evidence type="ECO:0000256" key="3">
    <source>
        <dbReference type="ARBA" id="ARBA00023015"/>
    </source>
</evidence>
<dbReference type="Gene3D" id="1.20.120.530">
    <property type="entry name" value="GntR ligand-binding domain-like"/>
    <property type="match status" value="1"/>
</dbReference>
<dbReference type="SMART" id="SM00903">
    <property type="entry name" value="Flavin_Reduct"/>
    <property type="match status" value="1"/>
</dbReference>
<dbReference type="PANTHER" id="PTHR30466">
    <property type="entry name" value="FLAVIN REDUCTASE"/>
    <property type="match status" value="1"/>
</dbReference>
<dbReference type="InterPro" id="IPR008920">
    <property type="entry name" value="TF_FadR/GntR_C"/>
</dbReference>
<dbReference type="GO" id="GO:0042602">
    <property type="term" value="F:riboflavin reductase (NADPH) activity"/>
    <property type="evidence" value="ECO:0007669"/>
    <property type="project" value="TreeGrafter"/>
</dbReference>
<keyword evidence="10" id="KW-1185">Reference proteome</keyword>
<evidence type="ECO:0000259" key="8">
    <source>
        <dbReference type="SMART" id="SM00903"/>
    </source>
</evidence>
<organism evidence="9 10">
    <name type="scientific">Streptosporangium carneum</name>
    <dbReference type="NCBI Taxonomy" id="47481"/>
    <lineage>
        <taxon>Bacteria</taxon>
        <taxon>Bacillati</taxon>
        <taxon>Actinomycetota</taxon>
        <taxon>Actinomycetes</taxon>
        <taxon>Streptosporangiales</taxon>
        <taxon>Streptosporangiaceae</taxon>
        <taxon>Streptosporangium</taxon>
    </lineage>
</organism>
<dbReference type="AlphaFoldDB" id="A0A9W6MEQ1"/>
<feature type="domain" description="Flavin reductase like" evidence="8">
    <location>
        <begin position="26"/>
        <end position="179"/>
    </location>
</feature>
<evidence type="ECO:0000256" key="1">
    <source>
        <dbReference type="ARBA" id="ARBA00008898"/>
    </source>
</evidence>
<dbReference type="SUPFAM" id="SSF48008">
    <property type="entry name" value="GntR ligand-binding domain-like"/>
    <property type="match status" value="1"/>
</dbReference>
<evidence type="ECO:0000313" key="10">
    <source>
        <dbReference type="Proteomes" id="UP001143474"/>
    </source>
</evidence>
<dbReference type="RefSeq" id="WP_271219752.1">
    <property type="nucleotide sequence ID" value="NZ_BAAAVD010000049.1"/>
</dbReference>
<dbReference type="GO" id="GO:0010181">
    <property type="term" value="F:FMN binding"/>
    <property type="evidence" value="ECO:0007669"/>
    <property type="project" value="InterPro"/>
</dbReference>
<evidence type="ECO:0000259" key="7">
    <source>
        <dbReference type="SMART" id="SM00895"/>
    </source>
</evidence>
<reference evidence="9" key="1">
    <citation type="journal article" date="2014" name="Int. J. Syst. Evol. Microbiol.">
        <title>Complete genome sequence of Corynebacterium casei LMG S-19264T (=DSM 44701T), isolated from a smear-ripened cheese.</title>
        <authorList>
            <consortium name="US DOE Joint Genome Institute (JGI-PGF)"/>
            <person name="Walter F."/>
            <person name="Albersmeier A."/>
            <person name="Kalinowski J."/>
            <person name="Ruckert C."/>
        </authorList>
    </citation>
    <scope>NUCLEOTIDE SEQUENCE</scope>
    <source>
        <strain evidence="9">VKM Ac-2007</strain>
    </source>
</reference>
<feature type="region of interest" description="Disordered" evidence="6">
    <location>
        <begin position="345"/>
        <end position="365"/>
    </location>
</feature>
<dbReference type="Gene3D" id="2.30.110.10">
    <property type="entry name" value="Electron Transport, Fmn-binding Protein, Chain A"/>
    <property type="match status" value="1"/>
</dbReference>
<proteinExistence type="inferred from homology"/>
<accession>A0A9W6MEQ1</accession>
<dbReference type="SUPFAM" id="SSF50475">
    <property type="entry name" value="FMN-binding split barrel"/>
    <property type="match status" value="1"/>
</dbReference>
<comment type="similarity">
    <text evidence="1">Belongs to the non-flavoprotein flavin reductase family.</text>
</comment>
<evidence type="ECO:0008006" key="11">
    <source>
        <dbReference type="Google" id="ProtNLM"/>
    </source>
</evidence>
<dbReference type="Pfam" id="PF07729">
    <property type="entry name" value="FCD"/>
    <property type="match status" value="1"/>
</dbReference>
<evidence type="ECO:0000313" key="9">
    <source>
        <dbReference type="EMBL" id="GLK11367.1"/>
    </source>
</evidence>